<feature type="compositionally biased region" description="Polar residues" evidence="1">
    <location>
        <begin position="96"/>
        <end position="106"/>
    </location>
</feature>
<proteinExistence type="predicted"/>
<dbReference type="EMBL" id="BMAT01007215">
    <property type="protein sequence ID" value="GFR60005.1"/>
    <property type="molecule type" value="Genomic_DNA"/>
</dbReference>
<reference evidence="2 3" key="1">
    <citation type="journal article" date="2021" name="Elife">
        <title>Chloroplast acquisition without the gene transfer in kleptoplastic sea slugs, Plakobranchus ocellatus.</title>
        <authorList>
            <person name="Maeda T."/>
            <person name="Takahashi S."/>
            <person name="Yoshida T."/>
            <person name="Shimamura S."/>
            <person name="Takaki Y."/>
            <person name="Nagai Y."/>
            <person name="Toyoda A."/>
            <person name="Suzuki Y."/>
            <person name="Arimoto A."/>
            <person name="Ishii H."/>
            <person name="Satoh N."/>
            <person name="Nishiyama T."/>
            <person name="Hasebe M."/>
            <person name="Maruyama T."/>
            <person name="Minagawa J."/>
            <person name="Obokata J."/>
            <person name="Shigenobu S."/>
        </authorList>
    </citation>
    <scope>NUCLEOTIDE SEQUENCE [LARGE SCALE GENOMIC DNA]</scope>
</reference>
<feature type="region of interest" description="Disordered" evidence="1">
    <location>
        <begin position="89"/>
        <end position="126"/>
    </location>
</feature>
<evidence type="ECO:0000256" key="1">
    <source>
        <dbReference type="SAM" id="MobiDB-lite"/>
    </source>
</evidence>
<keyword evidence="3" id="KW-1185">Reference proteome</keyword>
<name>A0AAV4EGY0_9GAST</name>
<evidence type="ECO:0000313" key="3">
    <source>
        <dbReference type="Proteomes" id="UP000762676"/>
    </source>
</evidence>
<organism evidence="2 3">
    <name type="scientific">Elysia marginata</name>
    <dbReference type="NCBI Taxonomy" id="1093978"/>
    <lineage>
        <taxon>Eukaryota</taxon>
        <taxon>Metazoa</taxon>
        <taxon>Spiralia</taxon>
        <taxon>Lophotrochozoa</taxon>
        <taxon>Mollusca</taxon>
        <taxon>Gastropoda</taxon>
        <taxon>Heterobranchia</taxon>
        <taxon>Euthyneura</taxon>
        <taxon>Panpulmonata</taxon>
        <taxon>Sacoglossa</taxon>
        <taxon>Placobranchoidea</taxon>
        <taxon>Plakobranchidae</taxon>
        <taxon>Elysia</taxon>
    </lineage>
</organism>
<evidence type="ECO:0000313" key="2">
    <source>
        <dbReference type="EMBL" id="GFR60005.1"/>
    </source>
</evidence>
<protein>
    <submittedName>
        <fullName evidence="2">Uncharacterized protein</fullName>
    </submittedName>
</protein>
<accession>A0AAV4EGY0</accession>
<gene>
    <name evidence="2" type="ORF">ElyMa_003520500</name>
</gene>
<comment type="caution">
    <text evidence="2">The sequence shown here is derived from an EMBL/GenBank/DDBJ whole genome shotgun (WGS) entry which is preliminary data.</text>
</comment>
<dbReference type="Proteomes" id="UP000762676">
    <property type="component" value="Unassembled WGS sequence"/>
</dbReference>
<sequence length="126" mass="14246">MIKSHSERHQESSATLVEISFPINYGTRIHVTCTSPMGLCQVRVYISVLTTLRVLLTSTFTARAVWSVRNNATTRGPILPTPLTSIRSVLSRHRGQSQTRQETQEWMNDRRGQSSPQVGRFAFSDQ</sequence>
<dbReference type="AlphaFoldDB" id="A0AAV4EGY0"/>